<dbReference type="Gene3D" id="1.25.40.390">
    <property type="match status" value="1"/>
</dbReference>
<evidence type="ECO:0008006" key="3">
    <source>
        <dbReference type="Google" id="ProtNLM"/>
    </source>
</evidence>
<dbReference type="OrthoDB" id="725917at2"/>
<organism evidence="1 2">
    <name type="scientific">Flavivirga eckloniae</name>
    <dbReference type="NCBI Taxonomy" id="1803846"/>
    <lineage>
        <taxon>Bacteria</taxon>
        <taxon>Pseudomonadati</taxon>
        <taxon>Bacteroidota</taxon>
        <taxon>Flavobacteriia</taxon>
        <taxon>Flavobacteriales</taxon>
        <taxon>Flavobacteriaceae</taxon>
        <taxon>Flavivirga</taxon>
    </lineage>
</organism>
<dbReference type="RefSeq" id="WP_102755770.1">
    <property type="nucleotide sequence ID" value="NZ_CP025791.1"/>
</dbReference>
<dbReference type="InterPro" id="IPR041662">
    <property type="entry name" value="SusD-like_2"/>
</dbReference>
<dbReference type="Proteomes" id="UP000235826">
    <property type="component" value="Chromosome"/>
</dbReference>
<gene>
    <name evidence="1" type="ORF">C1H87_10555</name>
</gene>
<evidence type="ECO:0000313" key="1">
    <source>
        <dbReference type="EMBL" id="AUP79115.1"/>
    </source>
</evidence>
<dbReference type="KEGG" id="fek:C1H87_10555"/>
<dbReference type="Pfam" id="PF12771">
    <property type="entry name" value="SusD-like_2"/>
    <property type="match status" value="1"/>
</dbReference>
<dbReference type="InterPro" id="IPR011990">
    <property type="entry name" value="TPR-like_helical_dom_sf"/>
</dbReference>
<keyword evidence="2" id="KW-1185">Reference proteome</keyword>
<proteinExistence type="predicted"/>
<dbReference type="AlphaFoldDB" id="A0A2K9PPZ7"/>
<name>A0A2K9PPZ7_9FLAO</name>
<dbReference type="InterPro" id="IPR024302">
    <property type="entry name" value="SusD-like"/>
</dbReference>
<dbReference type="SUPFAM" id="SSF48452">
    <property type="entry name" value="TPR-like"/>
    <property type="match status" value="1"/>
</dbReference>
<accession>A0A2K9PPZ7</accession>
<dbReference type="Pfam" id="PF12741">
    <property type="entry name" value="SusD-like"/>
    <property type="match status" value="1"/>
</dbReference>
<reference evidence="1 2" key="1">
    <citation type="submission" date="2018-01" db="EMBL/GenBank/DDBJ databases">
        <title>Complete genome sequence of Flavivirga eckloniae ECD14 isolated from seaweed Ecklonia cava.</title>
        <authorList>
            <person name="Lee J.H."/>
            <person name="Baik K.S."/>
            <person name="Seong C.N."/>
        </authorList>
    </citation>
    <scope>NUCLEOTIDE SEQUENCE [LARGE SCALE GENOMIC DNA]</scope>
    <source>
        <strain evidence="1 2">ECD14</strain>
    </source>
</reference>
<evidence type="ECO:0000313" key="2">
    <source>
        <dbReference type="Proteomes" id="UP000235826"/>
    </source>
</evidence>
<protein>
    <recommendedName>
        <fullName evidence="3">SusD/RagB family nutrient-binding outer membrane lipoprotein</fullName>
    </recommendedName>
</protein>
<sequence length="520" mass="58043">MKKITIIICTLFSICFVSCEITDLQLQNDPNNITPVSAKPNFILNYIQVNFINGMVQFSTNTDDTMRYEGSTRNYARLALSNALEGEWNNTYRTLANTKFIEDFAENDDSYIFHRGIATLLSAYQMATLVDFLGDVPFSQAINPDFLNPIADDDATIYPKLIVQIDAAIADFNNATQAPETDLYYDGDASKWIKAANSLKLKLFVNMGDTEAINALLADDNLISSTADDFQFQYSTVEDPEDSRHTYFDQAYRSSGPSRSIGNYFIWLLKDSKTVRDPRLRYYLYRQTNTDPVLPCSSNPAYDFCYLGDFYWGRDHVDTGGGSSDRTIKTTWGLYPAGGAFDADNGVKAVETNNLGGAGIFPLILSSYVNFLKAEAALSLNTNGDALNYLEAGIRESMDKVLNFGSSVVVSSFAATQDDVDAYVDEVLQEYTSASSDQERLDIVLREYYLASYGNSIEAYNGYRRTGFPSNIQVPVEDEAIPFIRTWLLPGEALERNTSLVPRPITNQVFWDTLPAGALK</sequence>
<dbReference type="EMBL" id="CP025791">
    <property type="protein sequence ID" value="AUP79115.1"/>
    <property type="molecule type" value="Genomic_DNA"/>
</dbReference>